<evidence type="ECO:0000256" key="1">
    <source>
        <dbReference type="SAM" id="MobiDB-lite"/>
    </source>
</evidence>
<keyword evidence="3" id="KW-1185">Reference proteome</keyword>
<dbReference type="EMBL" id="KB743178">
    <property type="protein sequence ID" value="EOB00615.1"/>
    <property type="molecule type" value="Genomic_DNA"/>
</dbReference>
<evidence type="ECO:0000313" key="3">
    <source>
        <dbReference type="Proteomes" id="UP000296049"/>
    </source>
</evidence>
<protein>
    <submittedName>
        <fullName evidence="2">Uncharacterized protein</fullName>
    </submittedName>
</protein>
<evidence type="ECO:0000313" key="2">
    <source>
        <dbReference type="EMBL" id="EOB00615.1"/>
    </source>
</evidence>
<dbReference type="AlphaFoldDB" id="R0LGC5"/>
<accession>R0LGC5</accession>
<sequence>MGQEGSWLQISADGAHLLLCSSRGLNATFSNITWVKYIPLLQSPFSMGQSKPRVLSALLWTHEDFLRPQHCQECSFQQDNLQSLPPQGLFIRSDYHPFASIHGEENIILLGLVLPGWHVVAGECENGTSPRANIKTEDESLREAVMKSSERWQQPRETIPLKLWSRVRRLLVRKGRKGRKAVRGYWQLYSVNKSPFIMKYGVKLEVLTAEGPDRAAMQTSARKQKGREVELGEEGVGEEKRRDSVCNEDLRRTLNLASLSLSQGQSVFAKPNYMRKGCRSVELSFTSAEQLNAESLLKSFHGQKPMGSGGTCWLLKVVIPVCFTLVHKGCGIKPVIYSAILQETDIDGAEPTSITNVLVGCQMQPELCQQHAELLPRDAKPVCCLFLLVLLKFVFLMSLDKDSKTYQGSLCFGSSEVLLQAAPRIGLSYRRCDALRSPVHDPVFCCILLEEDA</sequence>
<feature type="region of interest" description="Disordered" evidence="1">
    <location>
        <begin position="215"/>
        <end position="234"/>
    </location>
</feature>
<gene>
    <name evidence="2" type="ORF">Anapl_13596</name>
</gene>
<proteinExistence type="predicted"/>
<reference evidence="3" key="1">
    <citation type="journal article" date="2013" name="Nat. Genet.">
        <title>The duck genome and transcriptome provide insight into an avian influenza virus reservoir species.</title>
        <authorList>
            <person name="Huang Y."/>
            <person name="Li Y."/>
            <person name="Burt D.W."/>
            <person name="Chen H."/>
            <person name="Zhang Y."/>
            <person name="Qian W."/>
            <person name="Kim H."/>
            <person name="Gan S."/>
            <person name="Zhao Y."/>
            <person name="Li J."/>
            <person name="Yi K."/>
            <person name="Feng H."/>
            <person name="Zhu P."/>
            <person name="Li B."/>
            <person name="Liu Q."/>
            <person name="Fairley S."/>
            <person name="Magor K.E."/>
            <person name="Du Z."/>
            <person name="Hu X."/>
            <person name="Goodman L."/>
            <person name="Tafer H."/>
            <person name="Vignal A."/>
            <person name="Lee T."/>
            <person name="Kim K.W."/>
            <person name="Sheng Z."/>
            <person name="An Y."/>
            <person name="Searle S."/>
            <person name="Herrero J."/>
            <person name="Groenen M.A."/>
            <person name="Crooijmans R.P."/>
            <person name="Faraut T."/>
            <person name="Cai Q."/>
            <person name="Webster R.G."/>
            <person name="Aldridge J.R."/>
            <person name="Warren W.C."/>
            <person name="Bartschat S."/>
            <person name="Kehr S."/>
            <person name="Marz M."/>
            <person name="Stadler P.F."/>
            <person name="Smith J."/>
            <person name="Kraus R.H."/>
            <person name="Zhao Y."/>
            <person name="Ren L."/>
            <person name="Fei J."/>
            <person name="Morisson M."/>
            <person name="Kaiser P."/>
            <person name="Griffin D.K."/>
            <person name="Rao M."/>
            <person name="Pitel F."/>
            <person name="Wang J."/>
            <person name="Li N."/>
        </authorList>
    </citation>
    <scope>NUCLEOTIDE SEQUENCE [LARGE SCALE GENOMIC DNA]</scope>
</reference>
<dbReference type="Proteomes" id="UP000296049">
    <property type="component" value="Unassembled WGS sequence"/>
</dbReference>
<name>R0LGC5_ANAPL</name>
<organism evidence="2 3">
    <name type="scientific">Anas platyrhynchos</name>
    <name type="common">Mallard</name>
    <name type="synonym">Anas boschas</name>
    <dbReference type="NCBI Taxonomy" id="8839"/>
    <lineage>
        <taxon>Eukaryota</taxon>
        <taxon>Metazoa</taxon>
        <taxon>Chordata</taxon>
        <taxon>Craniata</taxon>
        <taxon>Vertebrata</taxon>
        <taxon>Euteleostomi</taxon>
        <taxon>Archelosauria</taxon>
        <taxon>Archosauria</taxon>
        <taxon>Dinosauria</taxon>
        <taxon>Saurischia</taxon>
        <taxon>Theropoda</taxon>
        <taxon>Coelurosauria</taxon>
        <taxon>Aves</taxon>
        <taxon>Neognathae</taxon>
        <taxon>Galloanserae</taxon>
        <taxon>Anseriformes</taxon>
        <taxon>Anatidae</taxon>
        <taxon>Anatinae</taxon>
        <taxon>Anas</taxon>
    </lineage>
</organism>